<evidence type="ECO:0000256" key="3">
    <source>
        <dbReference type="ARBA" id="ARBA00022723"/>
    </source>
</evidence>
<dbReference type="PANTHER" id="PTHR47627:SF1">
    <property type="entry name" value="RUBREDOXIN-1-RELATED"/>
    <property type="match status" value="1"/>
</dbReference>
<dbReference type="CDD" id="cd00730">
    <property type="entry name" value="rubredoxin"/>
    <property type="match status" value="1"/>
</dbReference>
<dbReference type="GO" id="GO:0043448">
    <property type="term" value="P:alkane catabolic process"/>
    <property type="evidence" value="ECO:0007669"/>
    <property type="project" value="TreeGrafter"/>
</dbReference>
<keyword evidence="2" id="KW-0813">Transport</keyword>
<proteinExistence type="predicted"/>
<dbReference type="Pfam" id="PF00301">
    <property type="entry name" value="Rubredoxin"/>
    <property type="match status" value="1"/>
</dbReference>
<protein>
    <submittedName>
        <fullName evidence="8">[NiFe]-hydrogenase assembly chaperone HybE</fullName>
    </submittedName>
</protein>
<evidence type="ECO:0000313" key="9">
    <source>
        <dbReference type="Proteomes" id="UP000831684"/>
    </source>
</evidence>
<evidence type="ECO:0000256" key="4">
    <source>
        <dbReference type="ARBA" id="ARBA00022982"/>
    </source>
</evidence>
<dbReference type="NCBIfam" id="TIGR03993">
    <property type="entry name" value="hydrog_HybE"/>
    <property type="match status" value="1"/>
</dbReference>
<evidence type="ECO:0000256" key="5">
    <source>
        <dbReference type="ARBA" id="ARBA00023004"/>
    </source>
</evidence>
<keyword evidence="3" id="KW-0479">Metal-binding</keyword>
<evidence type="ECO:0000256" key="2">
    <source>
        <dbReference type="ARBA" id="ARBA00022448"/>
    </source>
</evidence>
<dbReference type="InterPro" id="IPR050526">
    <property type="entry name" value="Rubredoxin_ET"/>
</dbReference>
<dbReference type="PANTHER" id="PTHR47627">
    <property type="entry name" value="RUBREDOXIN"/>
    <property type="match status" value="1"/>
</dbReference>
<dbReference type="EMBL" id="CP083239">
    <property type="protein sequence ID" value="UOK69954.1"/>
    <property type="molecule type" value="Genomic_DNA"/>
</dbReference>
<organism evidence="8 9">
    <name type="scientific">Ancylobacter polymorphus</name>
    <dbReference type="NCBI Taxonomy" id="223390"/>
    <lineage>
        <taxon>Bacteria</taxon>
        <taxon>Pseudomonadati</taxon>
        <taxon>Pseudomonadota</taxon>
        <taxon>Alphaproteobacteria</taxon>
        <taxon>Hyphomicrobiales</taxon>
        <taxon>Xanthobacteraceae</taxon>
        <taxon>Ancylobacter</taxon>
    </lineage>
</organism>
<name>A0A9E7CVS5_9HYPH</name>
<dbReference type="GO" id="GO:0009055">
    <property type="term" value="F:electron transfer activity"/>
    <property type="evidence" value="ECO:0007669"/>
    <property type="project" value="TreeGrafter"/>
</dbReference>
<dbReference type="InterPro" id="IPR024934">
    <property type="entry name" value="Rubredoxin-like_dom"/>
</dbReference>
<keyword evidence="5" id="KW-0408">Iron</keyword>
<reference evidence="8" key="1">
    <citation type="submission" date="2021-09" db="EMBL/GenBank/DDBJ databases">
        <title>Network and meta-omics reveal the key degrader and cooperation patterns in an efficient 1,4-dioxane-degrading microbial community.</title>
        <authorList>
            <person name="Dai C."/>
        </authorList>
    </citation>
    <scope>NUCLEOTIDE SEQUENCE</scope>
    <source>
        <strain evidence="8">ZM13</strain>
    </source>
</reference>
<dbReference type="InterPro" id="IPR023994">
    <property type="entry name" value="NiFe-hyd_HybE"/>
</dbReference>
<feature type="domain" description="Rubredoxin-like" evidence="7">
    <location>
        <begin position="20"/>
        <end position="71"/>
    </location>
</feature>
<dbReference type="SUPFAM" id="SSF57802">
    <property type="entry name" value="Rubredoxin-like"/>
    <property type="match status" value="1"/>
</dbReference>
<dbReference type="PROSITE" id="PS50903">
    <property type="entry name" value="RUBREDOXIN_LIKE"/>
    <property type="match status" value="1"/>
</dbReference>
<dbReference type="InterPro" id="IPR018527">
    <property type="entry name" value="Rubredoxin_Fe_BS"/>
</dbReference>
<feature type="region of interest" description="Disordered" evidence="6">
    <location>
        <begin position="241"/>
        <end position="272"/>
    </location>
</feature>
<accession>A0A9E7CVS5</accession>
<dbReference type="KEGG" id="apol:K9D25_14575"/>
<evidence type="ECO:0000256" key="6">
    <source>
        <dbReference type="SAM" id="MobiDB-lite"/>
    </source>
</evidence>
<dbReference type="PROSITE" id="PS00202">
    <property type="entry name" value="RUBREDOXIN"/>
    <property type="match status" value="1"/>
</dbReference>
<dbReference type="Gene3D" id="2.20.28.10">
    <property type="match status" value="1"/>
</dbReference>
<comment type="cofactor">
    <cofactor evidence="1">
        <name>Fe(3+)</name>
        <dbReference type="ChEBI" id="CHEBI:29034"/>
    </cofactor>
</comment>
<sequence length="297" mass="31792">MLTKRFEGSFLGDAARLAPNAVLECKICWHVYDPSVGCDYWQVPAGTPFAALPEEWRCPKCDGARDQFMVIDTEEEAPVRAPATVSPSADSRLTGLAAEMPARLEAAFREIHVGQMRGVPLLNETLEVKAIGFRPHGPRVLGMLVTPWFMNLVLVPGPDEDWSALVPGAKEIIAFPSGEYEFVGANRPETGPYKACSLFSPMFDFTSMLQATETARAALAALFDPANREEGDRSDEIRRARQEAVDAEAARAAGMEATDEEASPAEAAKAPAVPTRRALIFGAGLASAPAAGEGTGA</sequence>
<dbReference type="InterPro" id="IPR038530">
    <property type="entry name" value="NiFe-hyd_HybE_sf"/>
</dbReference>
<dbReference type="PRINTS" id="PR00163">
    <property type="entry name" value="RUBREDOXIN"/>
</dbReference>
<evidence type="ECO:0000256" key="1">
    <source>
        <dbReference type="ARBA" id="ARBA00001965"/>
    </source>
</evidence>
<dbReference type="RefSeq" id="WP_244376325.1">
    <property type="nucleotide sequence ID" value="NZ_CP083239.1"/>
</dbReference>
<dbReference type="GO" id="GO:0005506">
    <property type="term" value="F:iron ion binding"/>
    <property type="evidence" value="ECO:0007669"/>
    <property type="project" value="InterPro"/>
</dbReference>
<evidence type="ECO:0000259" key="7">
    <source>
        <dbReference type="PROSITE" id="PS50903"/>
    </source>
</evidence>
<keyword evidence="4" id="KW-0249">Electron transport</keyword>
<dbReference type="Proteomes" id="UP000831684">
    <property type="component" value="Chromosome"/>
</dbReference>
<gene>
    <name evidence="8" type="primary">hybE</name>
    <name evidence="8" type="ORF">K9D25_14575</name>
</gene>
<evidence type="ECO:0000313" key="8">
    <source>
        <dbReference type="EMBL" id="UOK69954.1"/>
    </source>
</evidence>
<dbReference type="Pfam" id="PF11939">
    <property type="entry name" value="NiFe-hyd_HybE"/>
    <property type="match status" value="1"/>
</dbReference>
<dbReference type="InterPro" id="IPR024935">
    <property type="entry name" value="Rubredoxin_dom"/>
</dbReference>
<dbReference type="Gene3D" id="3.30.1460.40">
    <property type="entry name" value="[NiFe]-hydrogenase assembly chaperone, HybE"/>
    <property type="match status" value="1"/>
</dbReference>
<dbReference type="AlphaFoldDB" id="A0A9E7CVS5"/>